<name>A0A166DVC8_DAUCS</name>
<protein>
    <recommendedName>
        <fullName evidence="4">DYW domain-containing protein</fullName>
    </recommendedName>
</protein>
<dbReference type="InterPro" id="IPR011990">
    <property type="entry name" value="TPR-like_helical_dom_sf"/>
</dbReference>
<reference evidence="3" key="1">
    <citation type="journal article" date="2016" name="Nat. Genet.">
        <title>A high-quality carrot genome assembly provides new insights into carotenoid accumulation and asterid genome evolution.</title>
        <authorList>
            <person name="Iorizzo M."/>
            <person name="Ellison S."/>
            <person name="Senalik D."/>
            <person name="Zeng P."/>
            <person name="Satapoomin P."/>
            <person name="Huang J."/>
            <person name="Bowman M."/>
            <person name="Iovene M."/>
            <person name="Sanseverino W."/>
            <person name="Cavagnaro P."/>
            <person name="Yildiz M."/>
            <person name="Macko-Podgorni A."/>
            <person name="Moranska E."/>
            <person name="Grzebelus E."/>
            <person name="Grzebelus D."/>
            <person name="Ashrafi H."/>
            <person name="Zheng Z."/>
            <person name="Cheng S."/>
            <person name="Spooner D."/>
            <person name="Van Deynze A."/>
            <person name="Simon P."/>
        </authorList>
    </citation>
    <scope>NUCLEOTIDE SEQUENCE [LARGE SCALE GENOMIC DNA]</scope>
    <source>
        <tissue evidence="3">Leaf</tissue>
    </source>
</reference>
<sequence length="594" mass="67207">MVKKSMYPDENAYCVVLRSCLKLCDVKNWEKIHVHVTKLGFDCFDFVNIDDYSCNARNVPEKMTSAIEFWNSLIFEACKGCEFRESFRLFERMKMEGVRPDSITIVNLLRASYDTMSLNVGRMVHCLVCVSNLSEDLAVNTALLTFHSKMGCLEVARLLFDRTPGKDCVVWNLMISAYLQNGFPVESLRLLLVMVRSGVRTDLFTALAAISSIADLNSIERGTEMHGHVIRNGLDYQVSVHNSLIDMYCKCGGLESARKVFDLVTNKTTVSWSSMIKGSLSLEQFSEALSLFSEMKLDGYRIDFITVINILPAFVSIGALEQVKYLYGYSVKCGLTSFPSVNTAFLASYAKCGCIDMAQKLFEEDQFTHKDVIAWNSMIGAYSKHGNWLQCYKMYAQLKLMNLKPNQVTFLSVLTACVNSGSVKEGWDCFKEMTERYGCQPKEEHYACMVDLLGRAGRIREALQLINSMHFKPDARVWGPLLSACKLHSDIEVAELAAEKLITMEPKNAGNYILLSNIYAAAGKWDEVGKMRVFLRDRGLKKTPGCSWLDINGKNHEFRVADQFHPQSDDIYTILRSLELETKIIMGRETLIND</sequence>
<dbReference type="PANTHER" id="PTHR47926">
    <property type="entry name" value="PENTATRICOPEPTIDE REPEAT-CONTAINING PROTEIN"/>
    <property type="match status" value="1"/>
</dbReference>
<dbReference type="Gramene" id="KZN05730">
    <property type="protein sequence ID" value="KZN05730"/>
    <property type="gene ID" value="DCAR_006567"/>
</dbReference>
<dbReference type="Gene3D" id="1.25.40.10">
    <property type="entry name" value="Tetratricopeptide repeat domain"/>
    <property type="match status" value="3"/>
</dbReference>
<evidence type="ECO:0008006" key="4">
    <source>
        <dbReference type="Google" id="ProtNLM"/>
    </source>
</evidence>
<evidence type="ECO:0000256" key="1">
    <source>
        <dbReference type="ARBA" id="ARBA00022737"/>
    </source>
</evidence>
<feature type="repeat" description="PPR" evidence="2">
    <location>
        <begin position="406"/>
        <end position="441"/>
    </location>
</feature>
<accession>A0A166DVC8</accession>
<evidence type="ECO:0000256" key="2">
    <source>
        <dbReference type="PROSITE-ProRule" id="PRU00708"/>
    </source>
</evidence>
<dbReference type="EMBL" id="LNRQ01000002">
    <property type="protein sequence ID" value="KZN05730.1"/>
    <property type="molecule type" value="Genomic_DNA"/>
</dbReference>
<comment type="caution">
    <text evidence="3">The sequence shown here is derived from an EMBL/GenBank/DDBJ whole genome shotgun (WGS) entry which is preliminary data.</text>
</comment>
<keyword evidence="1" id="KW-0677">Repeat</keyword>
<organism evidence="3">
    <name type="scientific">Daucus carota subsp. sativus</name>
    <name type="common">Carrot</name>
    <dbReference type="NCBI Taxonomy" id="79200"/>
    <lineage>
        <taxon>Eukaryota</taxon>
        <taxon>Viridiplantae</taxon>
        <taxon>Streptophyta</taxon>
        <taxon>Embryophyta</taxon>
        <taxon>Tracheophyta</taxon>
        <taxon>Spermatophyta</taxon>
        <taxon>Magnoliopsida</taxon>
        <taxon>eudicotyledons</taxon>
        <taxon>Gunneridae</taxon>
        <taxon>Pentapetalae</taxon>
        <taxon>asterids</taxon>
        <taxon>campanulids</taxon>
        <taxon>Apiales</taxon>
        <taxon>Apiaceae</taxon>
        <taxon>Apioideae</taxon>
        <taxon>Scandiceae</taxon>
        <taxon>Daucinae</taxon>
        <taxon>Daucus</taxon>
        <taxon>Daucus sect. Daucus</taxon>
    </lineage>
</organism>
<dbReference type="OMA" id="VSYAKCG"/>
<dbReference type="InterPro" id="IPR046960">
    <property type="entry name" value="PPR_At4g14850-like_plant"/>
</dbReference>
<dbReference type="PANTHER" id="PTHR47926:SF347">
    <property type="entry name" value="PENTATRICOPEPTIDE REPEAT-CONTAINING PROTEIN"/>
    <property type="match status" value="1"/>
</dbReference>
<dbReference type="AlphaFoldDB" id="A0A166DVC8"/>
<gene>
    <name evidence="3" type="ORF">DCAR_006567</name>
</gene>
<dbReference type="InterPro" id="IPR002885">
    <property type="entry name" value="PPR_rpt"/>
</dbReference>
<dbReference type="FunFam" id="1.25.40.10:FF:000073">
    <property type="entry name" value="Pentatricopeptide repeat-containing protein chloroplastic"/>
    <property type="match status" value="1"/>
</dbReference>
<dbReference type="PROSITE" id="PS51375">
    <property type="entry name" value="PPR"/>
    <property type="match status" value="5"/>
</dbReference>
<dbReference type="GO" id="GO:0003723">
    <property type="term" value="F:RNA binding"/>
    <property type="evidence" value="ECO:0007669"/>
    <property type="project" value="InterPro"/>
</dbReference>
<dbReference type="Pfam" id="PF13041">
    <property type="entry name" value="PPR_2"/>
    <property type="match status" value="1"/>
</dbReference>
<feature type="repeat" description="PPR" evidence="2">
    <location>
        <begin position="268"/>
        <end position="302"/>
    </location>
</feature>
<dbReference type="SUPFAM" id="SSF48452">
    <property type="entry name" value="TPR-like"/>
    <property type="match status" value="1"/>
</dbReference>
<proteinExistence type="predicted"/>
<dbReference type="GO" id="GO:0099402">
    <property type="term" value="P:plant organ development"/>
    <property type="evidence" value="ECO:0007669"/>
    <property type="project" value="UniProtKB-ARBA"/>
</dbReference>
<dbReference type="FunFam" id="1.25.40.10:FF:000158">
    <property type="entry name" value="pentatricopeptide repeat-containing protein At2g33680"/>
    <property type="match status" value="1"/>
</dbReference>
<feature type="repeat" description="PPR" evidence="2">
    <location>
        <begin position="167"/>
        <end position="201"/>
    </location>
</feature>
<dbReference type="Pfam" id="PF01535">
    <property type="entry name" value="PPR"/>
    <property type="match status" value="6"/>
</dbReference>
<evidence type="ECO:0000313" key="3">
    <source>
        <dbReference type="EMBL" id="KZN05730.1"/>
    </source>
</evidence>
<dbReference type="NCBIfam" id="TIGR00756">
    <property type="entry name" value="PPR"/>
    <property type="match status" value="6"/>
</dbReference>
<feature type="repeat" description="PPR" evidence="2">
    <location>
        <begin position="371"/>
        <end position="405"/>
    </location>
</feature>
<feature type="repeat" description="PPR" evidence="2">
    <location>
        <begin position="66"/>
        <end position="100"/>
    </location>
</feature>
<dbReference type="GO" id="GO:0009451">
    <property type="term" value="P:RNA modification"/>
    <property type="evidence" value="ECO:0007669"/>
    <property type="project" value="InterPro"/>
</dbReference>
<dbReference type="InterPro" id="IPR046848">
    <property type="entry name" value="E_motif"/>
</dbReference>
<dbReference type="Pfam" id="PF20431">
    <property type="entry name" value="E_motif"/>
    <property type="match status" value="1"/>
</dbReference>